<evidence type="ECO:0000256" key="5">
    <source>
        <dbReference type="ARBA" id="ARBA00022692"/>
    </source>
</evidence>
<comment type="subcellular location">
    <subcellularLocation>
        <location evidence="1 14">Cell membrane</location>
        <topology evidence="1 14">Multi-pass membrane protein</topology>
    </subcellularLocation>
</comment>
<dbReference type="Pfam" id="PF02163">
    <property type="entry name" value="Peptidase_M50"/>
    <property type="match status" value="2"/>
</dbReference>
<dbReference type="InterPro" id="IPR046342">
    <property type="entry name" value="CBS_dom_sf"/>
</dbReference>
<feature type="domain" description="CBS" evidence="16">
    <location>
        <begin position="315"/>
        <end position="373"/>
    </location>
</feature>
<dbReference type="PANTHER" id="PTHR39188:SF3">
    <property type="entry name" value="STAGE IV SPORULATION PROTEIN FB"/>
    <property type="match status" value="1"/>
</dbReference>
<evidence type="ECO:0000256" key="11">
    <source>
        <dbReference type="ARBA" id="ARBA00023049"/>
    </source>
</evidence>
<keyword evidence="6 14" id="KW-0479">Metal-binding</keyword>
<feature type="transmembrane region" description="Helical" evidence="14">
    <location>
        <begin position="211"/>
        <end position="229"/>
    </location>
</feature>
<keyword evidence="9 14" id="KW-0862">Zinc</keyword>
<feature type="transmembrane region" description="Helical" evidence="14">
    <location>
        <begin position="47"/>
        <end position="66"/>
    </location>
</feature>
<keyword evidence="10 14" id="KW-1133">Transmembrane helix</keyword>
<sequence>MEPGIPLGRVAGIPLSVHWSVLVILWLFGWSLADSLPATAPGHSTGIYWLAGLSGAVVLILSVFAHELTHAFVARRYGVEVHGIQMWLFGGIAQLESEAKDARAEFRIAASGPVTSLILAGLFAAVATALRGVAGADIVTAVIWWLAAINVVVGLFNLLPGAPLDGGRILRAYLWKRHGDAERAATQSLRAGRVLAYMLIGVGLFEFLRGITVGGVWLVFIGWFLLSAARTEQMTRWTRRALAGLAVADVMTAHPHTAPGWISVDEFIQRYLLGDRHSAYPVEDRNGDITGLITLRQLRNIAPELRVSTLVSEAAIPRDRVPETNIHESITDLLGRLDPACGSRALVVDAGRVVGIVTAEDILRLVDVRALAVQA</sequence>
<dbReference type="InterPro" id="IPR000644">
    <property type="entry name" value="CBS_dom"/>
</dbReference>
<feature type="transmembrane region" description="Helical" evidence="14">
    <location>
        <begin position="142"/>
        <end position="164"/>
    </location>
</feature>
<accession>A0ABM9SD17</accession>
<evidence type="ECO:0000256" key="4">
    <source>
        <dbReference type="ARBA" id="ARBA00022670"/>
    </source>
</evidence>
<keyword evidence="18" id="KW-1185">Reference proteome</keyword>
<keyword evidence="4 14" id="KW-0645">Protease</keyword>
<keyword evidence="5 14" id="KW-0812">Transmembrane</keyword>
<evidence type="ECO:0000313" key="18">
    <source>
        <dbReference type="Proteomes" id="UP000465609"/>
    </source>
</evidence>
<reference evidence="17 18" key="1">
    <citation type="journal article" date="2019" name="Emerg. Microbes Infect.">
        <title>Comprehensive subspecies identification of 175 nontuberculous mycobacteria species based on 7547 genomic profiles.</title>
        <authorList>
            <person name="Matsumoto Y."/>
            <person name="Kinjo T."/>
            <person name="Motooka D."/>
            <person name="Nabeya D."/>
            <person name="Jung N."/>
            <person name="Uechi K."/>
            <person name="Horii T."/>
            <person name="Iida T."/>
            <person name="Fujita J."/>
            <person name="Nakamura S."/>
        </authorList>
    </citation>
    <scope>NUCLEOTIDE SEQUENCE [LARGE SCALE GENOMIC DNA]</scope>
    <source>
        <strain evidence="17 18">JCM 15296</strain>
    </source>
</reference>
<dbReference type="InterPro" id="IPR016483">
    <property type="entry name" value="UCP006404_Pept_M50_CBS"/>
</dbReference>
<evidence type="ECO:0000256" key="13">
    <source>
        <dbReference type="ARBA" id="ARBA00023136"/>
    </source>
</evidence>
<evidence type="ECO:0000256" key="7">
    <source>
        <dbReference type="ARBA" id="ARBA00022737"/>
    </source>
</evidence>
<proteinExistence type="inferred from homology"/>
<evidence type="ECO:0000313" key="17">
    <source>
        <dbReference type="EMBL" id="BBX82979.1"/>
    </source>
</evidence>
<dbReference type="EMBL" id="AP022577">
    <property type="protein sequence ID" value="BBX82979.1"/>
    <property type="molecule type" value="Genomic_DNA"/>
</dbReference>
<keyword evidence="3 14" id="KW-1003">Cell membrane</keyword>
<comment type="similarity">
    <text evidence="2 14">Belongs to the peptidase M50B family.</text>
</comment>
<keyword evidence="8 14" id="KW-0378">Hydrolase</keyword>
<evidence type="ECO:0000256" key="1">
    <source>
        <dbReference type="ARBA" id="ARBA00004651"/>
    </source>
</evidence>
<dbReference type="PANTHER" id="PTHR39188">
    <property type="entry name" value="MEMBRANE-ASSOCIATED ZINC METALLOPROTEASE M50B"/>
    <property type="match status" value="1"/>
</dbReference>
<evidence type="ECO:0000256" key="8">
    <source>
        <dbReference type="ARBA" id="ARBA00022801"/>
    </source>
</evidence>
<feature type="transmembrane region" description="Helical" evidence="14">
    <location>
        <begin position="108"/>
        <end position="130"/>
    </location>
</feature>
<dbReference type="Proteomes" id="UP000465609">
    <property type="component" value="Chromosome"/>
</dbReference>
<name>A0ABM9SD17_9MYCO</name>
<dbReference type="Gene3D" id="3.10.580.10">
    <property type="entry name" value="CBS-domain"/>
    <property type="match status" value="1"/>
</dbReference>
<keyword evidence="11 14" id="KW-0482">Metalloprotease</keyword>
<keyword evidence="13 14" id="KW-0472">Membrane</keyword>
<dbReference type="InterPro" id="IPR008915">
    <property type="entry name" value="Peptidase_M50"/>
</dbReference>
<evidence type="ECO:0000256" key="9">
    <source>
        <dbReference type="ARBA" id="ARBA00022833"/>
    </source>
</evidence>
<dbReference type="RefSeq" id="WP_138233553.1">
    <property type="nucleotide sequence ID" value="NZ_AP022577.1"/>
</dbReference>
<evidence type="ECO:0000256" key="6">
    <source>
        <dbReference type="ARBA" id="ARBA00022723"/>
    </source>
</evidence>
<keyword evidence="12 15" id="KW-0129">CBS domain</keyword>
<evidence type="ECO:0000256" key="3">
    <source>
        <dbReference type="ARBA" id="ARBA00022475"/>
    </source>
</evidence>
<keyword evidence="7" id="KW-0677">Repeat</keyword>
<feature type="transmembrane region" description="Helical" evidence="14">
    <location>
        <begin position="7"/>
        <end position="27"/>
    </location>
</feature>
<dbReference type="GO" id="GO:0008237">
    <property type="term" value="F:metallopeptidase activity"/>
    <property type="evidence" value="ECO:0007669"/>
    <property type="project" value="UniProtKB-KW"/>
</dbReference>
<dbReference type="Pfam" id="PF00571">
    <property type="entry name" value="CBS"/>
    <property type="match status" value="2"/>
</dbReference>
<evidence type="ECO:0000256" key="10">
    <source>
        <dbReference type="ARBA" id="ARBA00022989"/>
    </source>
</evidence>
<gene>
    <name evidence="17" type="primary">rip3</name>
    <name evidence="17" type="ORF">MAUB_08520</name>
</gene>
<dbReference type="CDD" id="cd06164">
    <property type="entry name" value="S2P-M50_SpoIVFB_CBS"/>
    <property type="match status" value="1"/>
</dbReference>
<dbReference type="PIRSF" id="PIRSF006404">
    <property type="entry name" value="UCP006404_Pept_M50_CBS"/>
    <property type="match status" value="1"/>
</dbReference>
<evidence type="ECO:0000256" key="15">
    <source>
        <dbReference type="PROSITE-ProRule" id="PRU00703"/>
    </source>
</evidence>
<protein>
    <recommendedName>
        <fullName evidence="14">Zinc metalloprotease</fullName>
    </recommendedName>
</protein>
<evidence type="ECO:0000256" key="12">
    <source>
        <dbReference type="ARBA" id="ARBA00023122"/>
    </source>
</evidence>
<evidence type="ECO:0000256" key="14">
    <source>
        <dbReference type="PIRNR" id="PIRNR006404"/>
    </source>
</evidence>
<comment type="cofactor">
    <cofactor evidence="14">
        <name>Zn(2+)</name>
        <dbReference type="ChEBI" id="CHEBI:29105"/>
    </cofactor>
    <text evidence="14">Binds 1 zinc ion per subunit.</text>
</comment>
<dbReference type="PROSITE" id="PS51371">
    <property type="entry name" value="CBS"/>
    <property type="match status" value="2"/>
</dbReference>
<feature type="domain" description="CBS" evidence="16">
    <location>
        <begin position="251"/>
        <end position="309"/>
    </location>
</feature>
<organism evidence="17 18">
    <name type="scientific">Mycolicibacterium aubagnense</name>
    <dbReference type="NCBI Taxonomy" id="319707"/>
    <lineage>
        <taxon>Bacteria</taxon>
        <taxon>Bacillati</taxon>
        <taxon>Actinomycetota</taxon>
        <taxon>Actinomycetes</taxon>
        <taxon>Mycobacteriales</taxon>
        <taxon>Mycobacteriaceae</taxon>
        <taxon>Mycolicibacterium</taxon>
    </lineage>
</organism>
<evidence type="ECO:0000259" key="16">
    <source>
        <dbReference type="PROSITE" id="PS51371"/>
    </source>
</evidence>
<evidence type="ECO:0000256" key="2">
    <source>
        <dbReference type="ARBA" id="ARBA00007931"/>
    </source>
</evidence>
<dbReference type="SUPFAM" id="SSF54631">
    <property type="entry name" value="CBS-domain pair"/>
    <property type="match status" value="1"/>
</dbReference>